<dbReference type="AlphaFoldDB" id="A0A847S4C8"/>
<accession>A0A847S4C8</accession>
<keyword evidence="3" id="KW-1185">Reference proteome</keyword>
<comment type="caution">
    <text evidence="2">The sequence shown here is derived from an EMBL/GenBank/DDBJ whole genome shotgun (WGS) entry which is preliminary data.</text>
</comment>
<dbReference type="EMBL" id="JABAIM010000001">
    <property type="protein sequence ID" value="NLR74653.1"/>
    <property type="molecule type" value="Genomic_DNA"/>
</dbReference>
<evidence type="ECO:0000313" key="2">
    <source>
        <dbReference type="EMBL" id="NLR74653.1"/>
    </source>
</evidence>
<organism evidence="2 3">
    <name type="scientific">Leeia aquatica</name>
    <dbReference type="NCBI Taxonomy" id="2725557"/>
    <lineage>
        <taxon>Bacteria</taxon>
        <taxon>Pseudomonadati</taxon>
        <taxon>Pseudomonadota</taxon>
        <taxon>Betaproteobacteria</taxon>
        <taxon>Neisseriales</taxon>
        <taxon>Leeiaceae</taxon>
        <taxon>Leeia</taxon>
    </lineage>
</organism>
<name>A0A847S4C8_9NEIS</name>
<protein>
    <submittedName>
        <fullName evidence="2">Putative motility protein</fullName>
    </submittedName>
</protein>
<feature type="compositionally biased region" description="Polar residues" evidence="1">
    <location>
        <begin position="43"/>
        <end position="53"/>
    </location>
</feature>
<dbReference type="Pfam" id="PF14070">
    <property type="entry name" value="YjfB_motility"/>
    <property type="match status" value="1"/>
</dbReference>
<gene>
    <name evidence="2" type="ORF">HF682_05720</name>
</gene>
<sequence>MDGSSQIADVSSKAQIYALKKAQESKRNEVSTLLQSLPEPQKPSYNNPPNLGQNVDVKA</sequence>
<proteinExistence type="predicted"/>
<evidence type="ECO:0000313" key="3">
    <source>
        <dbReference type="Proteomes" id="UP000587991"/>
    </source>
</evidence>
<reference evidence="2 3" key="1">
    <citation type="submission" date="2020-04" db="EMBL/GenBank/DDBJ databases">
        <title>Draft genome of Leeia sp. IMCC25680.</title>
        <authorList>
            <person name="Song J."/>
            <person name="Cho J.-C."/>
        </authorList>
    </citation>
    <scope>NUCLEOTIDE SEQUENCE [LARGE SCALE GENOMIC DNA]</scope>
    <source>
        <strain evidence="2 3">IMCC25680</strain>
    </source>
</reference>
<feature type="region of interest" description="Disordered" evidence="1">
    <location>
        <begin position="22"/>
        <end position="59"/>
    </location>
</feature>
<evidence type="ECO:0000256" key="1">
    <source>
        <dbReference type="SAM" id="MobiDB-lite"/>
    </source>
</evidence>
<dbReference type="RefSeq" id="WP_168876254.1">
    <property type="nucleotide sequence ID" value="NZ_JABAIM010000001.1"/>
</dbReference>
<dbReference type="InterPro" id="IPR025906">
    <property type="entry name" value="YjfB_motility"/>
</dbReference>
<dbReference type="Proteomes" id="UP000587991">
    <property type="component" value="Unassembled WGS sequence"/>
</dbReference>